<name>A0A0C7NDS2_9SACH</name>
<dbReference type="GO" id="GO:0030687">
    <property type="term" value="C:preribosome, large subunit precursor"/>
    <property type="evidence" value="ECO:0007669"/>
    <property type="project" value="EnsemblFungi"/>
</dbReference>
<reference evidence="2 3" key="1">
    <citation type="submission" date="2014-12" db="EMBL/GenBank/DDBJ databases">
        <authorList>
            <person name="Neuveglise Cecile"/>
        </authorList>
    </citation>
    <scope>NUCLEOTIDE SEQUENCE [LARGE SCALE GENOMIC DNA]</scope>
    <source>
        <strain evidence="2 3">CBS 12615</strain>
    </source>
</reference>
<sequence>MQRGELRIVPWRFESDLTRIGECLYSAKHGTADLRHQAVLEVKCWASRGPYVPHTVESTAHLTEAKLLDEQAVTGDTILQLSYTMAMIRFVNGLLDPMQQSQFAIPLHVLAERMELPSWFVELRHCGTHEREMPSLDMLRVAVDQALEWLWDNFWNAVPGQDLRRNNKSQTDFNELCLNEAAPDQESVDKLIKKVPSIANLLAKNPNLGKIQHMSSSFTGDEASRDPPSKKRKSQEKPEDKLERFVLLAKETWKTCKSQPDVFLEKFIRNYNCSSPVVLELLSQRIQPFGYELSRWVLQNYQLSLKSEKSPLRETFDVSQLKKFLPEMCKHALNVKTIIVDWEKWADLLREYPNWISLQILQSCKIDLSTVSEKFRRRYQSEVAELKVLFESYQKCVTNSELTMYQLTPSVNRASGTMTAFKNPITNSTNAILDDLQKLKQNAAEKKIYAWEPVKDWTPRPFGQT</sequence>
<dbReference type="GO" id="GO:0005730">
    <property type="term" value="C:nucleolus"/>
    <property type="evidence" value="ECO:0007669"/>
    <property type="project" value="EnsemblFungi"/>
</dbReference>
<dbReference type="Proteomes" id="UP000054304">
    <property type="component" value="Unassembled WGS sequence"/>
</dbReference>
<feature type="compositionally biased region" description="Basic and acidic residues" evidence="1">
    <location>
        <begin position="222"/>
        <end position="238"/>
    </location>
</feature>
<dbReference type="GeneID" id="34688018"/>
<accession>A0A0C7NDS2</accession>
<protein>
    <submittedName>
        <fullName evidence="2">LALA0S11e04786g1_1</fullName>
    </submittedName>
</protein>
<evidence type="ECO:0000313" key="3">
    <source>
        <dbReference type="Proteomes" id="UP000054304"/>
    </source>
</evidence>
<keyword evidence="3" id="KW-1185">Reference proteome</keyword>
<dbReference type="PANTHER" id="PTHR15002:SF0">
    <property type="entry name" value="RIBOSOMAL BIOGENESIS PROTEIN LAS1L"/>
    <property type="match status" value="1"/>
</dbReference>
<dbReference type="PANTHER" id="PTHR15002">
    <property type="entry name" value="RIBOSOMAL BIOGENESIS PROTEIN LAS1L"/>
    <property type="match status" value="1"/>
</dbReference>
<dbReference type="GO" id="GO:0090730">
    <property type="term" value="C:Las1 complex"/>
    <property type="evidence" value="ECO:0007669"/>
    <property type="project" value="EnsemblFungi"/>
</dbReference>
<dbReference type="OrthoDB" id="10263222at2759"/>
<dbReference type="HOGENOM" id="CLU_043823_0_0_1"/>
<evidence type="ECO:0000256" key="1">
    <source>
        <dbReference type="SAM" id="MobiDB-lite"/>
    </source>
</evidence>
<feature type="region of interest" description="Disordered" evidence="1">
    <location>
        <begin position="211"/>
        <end position="238"/>
    </location>
</feature>
<dbReference type="InterPro" id="IPR007174">
    <property type="entry name" value="Las1"/>
</dbReference>
<dbReference type="STRING" id="1245769.A0A0C7NDS2"/>
<organism evidence="2 3">
    <name type="scientific">Lachancea lanzarotensis</name>
    <dbReference type="NCBI Taxonomy" id="1245769"/>
    <lineage>
        <taxon>Eukaryota</taxon>
        <taxon>Fungi</taxon>
        <taxon>Dikarya</taxon>
        <taxon>Ascomycota</taxon>
        <taxon>Saccharomycotina</taxon>
        <taxon>Saccharomycetes</taxon>
        <taxon>Saccharomycetales</taxon>
        <taxon>Saccharomycetaceae</taxon>
        <taxon>Lachancea</taxon>
    </lineage>
</organism>
<evidence type="ECO:0000313" key="2">
    <source>
        <dbReference type="EMBL" id="CEP64465.1"/>
    </source>
</evidence>
<proteinExistence type="predicted"/>
<dbReference type="AlphaFoldDB" id="A0A0C7NDS2"/>
<dbReference type="GO" id="GO:0004521">
    <property type="term" value="F:RNA endonuclease activity"/>
    <property type="evidence" value="ECO:0007669"/>
    <property type="project" value="EnsemblFungi"/>
</dbReference>
<gene>
    <name evidence="2" type="ORF">LALA0_S11e04786g</name>
</gene>
<dbReference type="Pfam" id="PF04031">
    <property type="entry name" value="Las1"/>
    <property type="match status" value="1"/>
</dbReference>
<dbReference type="EMBL" id="LN736370">
    <property type="protein sequence ID" value="CEP64465.1"/>
    <property type="molecule type" value="Genomic_DNA"/>
</dbReference>
<dbReference type="RefSeq" id="XP_022630672.1">
    <property type="nucleotide sequence ID" value="XM_022775307.1"/>
</dbReference>
<dbReference type="GO" id="GO:0000448">
    <property type="term" value="P:cleavage in ITS2 between 5.8S rRNA and LSU-rRNA of tricistronic rRNA transcript (SSU-rRNA, 5.8S rRNA, LSU-rRNA)"/>
    <property type="evidence" value="ECO:0007669"/>
    <property type="project" value="EnsemblFungi"/>
</dbReference>